<sequence length="361" mass="41045">MTCSIVLVWDFGSVLSAFGLFEQHKMSTVDSFHVDEQQSIYEPLNHIDLENASGQQEGTPQTLNRRPHHLSDSVRHRERMSRSLPLEYIHLGNVLKVPDIVASCIGMNKDAHLLLEGAFTYRSKLKYEYMQINERTSRMALDHFCQSVMQIYGPEYLRKPTVTDVEKLYLHHEEKHGFSGMLGSLDYLWIWHVFFGVAGSNNDINVLYQSLLFNDLKTGRAPEIPFVANGVTYPSGYYLVDGIYPKLAPLVKTIPEPVDDDHKRILYKQKQESTRKDVERAFGVLKKKWAILANPTRALKKESIINMMYTSKIQKICDISQMVPGGSASTGRPVTKRGTSATSYALDQISTNTSKPSTQFY</sequence>
<evidence type="ECO:0000256" key="2">
    <source>
        <dbReference type="SAM" id="SignalP"/>
    </source>
</evidence>
<reference evidence="3" key="2">
    <citation type="submission" date="2022-01" db="EMBL/GenBank/DDBJ databases">
        <authorList>
            <person name="Yamashiro T."/>
            <person name="Shiraishi A."/>
            <person name="Satake H."/>
            <person name="Nakayama K."/>
        </authorList>
    </citation>
    <scope>NUCLEOTIDE SEQUENCE</scope>
</reference>
<protein>
    <submittedName>
        <fullName evidence="3">ALP1-like protein</fullName>
    </submittedName>
</protein>
<dbReference type="PANTHER" id="PTHR47150">
    <property type="entry name" value="OS12G0169200 PROTEIN"/>
    <property type="match status" value="1"/>
</dbReference>
<dbReference type="EMBL" id="BQNB010013767">
    <property type="protein sequence ID" value="GJT20027.1"/>
    <property type="molecule type" value="Genomic_DNA"/>
</dbReference>
<feature type="region of interest" description="Disordered" evidence="1">
    <location>
        <begin position="52"/>
        <end position="76"/>
    </location>
</feature>
<proteinExistence type="predicted"/>
<dbReference type="PANTHER" id="PTHR47150:SF4">
    <property type="entry name" value="HARBINGER TRANSPOSASE-DERIVED PROTEIN-RELATED"/>
    <property type="match status" value="1"/>
</dbReference>
<reference evidence="3" key="1">
    <citation type="journal article" date="2022" name="Int. J. Mol. Sci.">
        <title>Draft Genome of Tanacetum Coccineum: Genomic Comparison of Closely Related Tanacetum-Family Plants.</title>
        <authorList>
            <person name="Yamashiro T."/>
            <person name="Shiraishi A."/>
            <person name="Nakayama K."/>
            <person name="Satake H."/>
        </authorList>
    </citation>
    <scope>NUCLEOTIDE SEQUENCE</scope>
</reference>
<evidence type="ECO:0000256" key="1">
    <source>
        <dbReference type="SAM" id="MobiDB-lite"/>
    </source>
</evidence>
<feature type="chain" id="PRO_5046378161" evidence="2">
    <location>
        <begin position="17"/>
        <end position="361"/>
    </location>
</feature>
<dbReference type="Pfam" id="PF04827">
    <property type="entry name" value="Plant_tran"/>
    <property type="match status" value="1"/>
</dbReference>
<name>A0ABQ5C1P7_9ASTR</name>
<keyword evidence="2" id="KW-0732">Signal</keyword>
<evidence type="ECO:0000313" key="3">
    <source>
        <dbReference type="EMBL" id="GJT20027.1"/>
    </source>
</evidence>
<gene>
    <name evidence="3" type="ORF">Tco_0878733</name>
</gene>
<keyword evidence="4" id="KW-1185">Reference proteome</keyword>
<organism evidence="3 4">
    <name type="scientific">Tanacetum coccineum</name>
    <dbReference type="NCBI Taxonomy" id="301880"/>
    <lineage>
        <taxon>Eukaryota</taxon>
        <taxon>Viridiplantae</taxon>
        <taxon>Streptophyta</taxon>
        <taxon>Embryophyta</taxon>
        <taxon>Tracheophyta</taxon>
        <taxon>Spermatophyta</taxon>
        <taxon>Magnoliopsida</taxon>
        <taxon>eudicotyledons</taxon>
        <taxon>Gunneridae</taxon>
        <taxon>Pentapetalae</taxon>
        <taxon>asterids</taxon>
        <taxon>campanulids</taxon>
        <taxon>Asterales</taxon>
        <taxon>Asteraceae</taxon>
        <taxon>Asteroideae</taxon>
        <taxon>Anthemideae</taxon>
        <taxon>Anthemidinae</taxon>
        <taxon>Tanacetum</taxon>
    </lineage>
</organism>
<feature type="signal peptide" evidence="2">
    <location>
        <begin position="1"/>
        <end position="16"/>
    </location>
</feature>
<dbReference type="InterPro" id="IPR006912">
    <property type="entry name" value="Harbinger_derived_prot"/>
</dbReference>
<evidence type="ECO:0000313" key="4">
    <source>
        <dbReference type="Proteomes" id="UP001151760"/>
    </source>
</evidence>
<feature type="compositionally biased region" description="Polar residues" evidence="1">
    <location>
        <begin position="52"/>
        <end position="64"/>
    </location>
</feature>
<comment type="caution">
    <text evidence="3">The sequence shown here is derived from an EMBL/GenBank/DDBJ whole genome shotgun (WGS) entry which is preliminary data.</text>
</comment>
<dbReference type="Proteomes" id="UP001151760">
    <property type="component" value="Unassembled WGS sequence"/>
</dbReference>
<accession>A0ABQ5C1P7</accession>